<dbReference type="AlphaFoldDB" id="A0A2Z7D219"/>
<feature type="compositionally biased region" description="Polar residues" evidence="1">
    <location>
        <begin position="106"/>
        <end position="115"/>
    </location>
</feature>
<feature type="compositionally biased region" description="Basic and acidic residues" evidence="1">
    <location>
        <begin position="176"/>
        <end position="188"/>
    </location>
</feature>
<organism evidence="2 3">
    <name type="scientific">Dorcoceras hygrometricum</name>
    <dbReference type="NCBI Taxonomy" id="472368"/>
    <lineage>
        <taxon>Eukaryota</taxon>
        <taxon>Viridiplantae</taxon>
        <taxon>Streptophyta</taxon>
        <taxon>Embryophyta</taxon>
        <taxon>Tracheophyta</taxon>
        <taxon>Spermatophyta</taxon>
        <taxon>Magnoliopsida</taxon>
        <taxon>eudicotyledons</taxon>
        <taxon>Gunneridae</taxon>
        <taxon>Pentapetalae</taxon>
        <taxon>asterids</taxon>
        <taxon>lamiids</taxon>
        <taxon>Lamiales</taxon>
        <taxon>Gesneriaceae</taxon>
        <taxon>Didymocarpoideae</taxon>
        <taxon>Trichosporeae</taxon>
        <taxon>Loxocarpinae</taxon>
        <taxon>Dorcoceras</taxon>
    </lineage>
</organism>
<gene>
    <name evidence="2" type="ORF">F511_31488</name>
</gene>
<name>A0A2Z7D219_9LAMI</name>
<sequence length="410" mass="46151">MVVDLIGIYVLKGPYCTLTTTNWFLKALSVIPRGSWGDVARRFTMIRWCRLTKESFFQSWTGLGDLPPPTLKCQFPCESGRSQAPRRQQAAAGSKPRPAVDPGKPEQQTGNNTTVPEGPRGQNPSTESNKYSKRKEVDNMHMLCKGSRLRPRAGSQRISTSNQQLDNSNSTAGADQLKDSNDHKRLTYPSREIRVRYCRSPSSTEAYRSYPLVPRRSITVHTNLNNKNPPPMLNTLSSVSVWESLIQYLCDPQWFRDTASRGPTTIVAPESQFRTCPSDHGLKCLLNSNVVLNFGKWQQQVTVARAGEIWNQQIWVFSQLPCWRLVAWLRPVSRGNRHFTVGGGRLRQSGPRPEGRLLRHPALEGLMRSARTDSPRKSGWNKFRRGAAAMQGGGRRREVGGEVGRPKLRS</sequence>
<evidence type="ECO:0000313" key="3">
    <source>
        <dbReference type="Proteomes" id="UP000250235"/>
    </source>
</evidence>
<dbReference type="EMBL" id="KQ990550">
    <property type="protein sequence ID" value="KZV53060.1"/>
    <property type="molecule type" value="Genomic_DNA"/>
</dbReference>
<accession>A0A2Z7D219</accession>
<feature type="region of interest" description="Disordered" evidence="1">
    <location>
        <begin position="369"/>
        <end position="410"/>
    </location>
</feature>
<evidence type="ECO:0000256" key="1">
    <source>
        <dbReference type="SAM" id="MobiDB-lite"/>
    </source>
</evidence>
<feature type="region of interest" description="Disordered" evidence="1">
    <location>
        <begin position="76"/>
        <end position="188"/>
    </location>
</feature>
<feature type="compositionally biased region" description="Low complexity" evidence="1">
    <location>
        <begin position="79"/>
        <end position="94"/>
    </location>
</feature>
<feature type="compositionally biased region" description="Polar residues" evidence="1">
    <location>
        <begin position="156"/>
        <end position="173"/>
    </location>
</feature>
<evidence type="ECO:0000313" key="2">
    <source>
        <dbReference type="EMBL" id="KZV53060.1"/>
    </source>
</evidence>
<dbReference type="Proteomes" id="UP000250235">
    <property type="component" value="Unassembled WGS sequence"/>
</dbReference>
<keyword evidence="3" id="KW-1185">Reference proteome</keyword>
<proteinExistence type="predicted"/>
<reference evidence="2 3" key="1">
    <citation type="journal article" date="2015" name="Proc. Natl. Acad. Sci. U.S.A.">
        <title>The resurrection genome of Boea hygrometrica: A blueprint for survival of dehydration.</title>
        <authorList>
            <person name="Xiao L."/>
            <person name="Yang G."/>
            <person name="Zhang L."/>
            <person name="Yang X."/>
            <person name="Zhao S."/>
            <person name="Ji Z."/>
            <person name="Zhou Q."/>
            <person name="Hu M."/>
            <person name="Wang Y."/>
            <person name="Chen M."/>
            <person name="Xu Y."/>
            <person name="Jin H."/>
            <person name="Xiao X."/>
            <person name="Hu G."/>
            <person name="Bao F."/>
            <person name="Hu Y."/>
            <person name="Wan P."/>
            <person name="Li L."/>
            <person name="Deng X."/>
            <person name="Kuang T."/>
            <person name="Xiang C."/>
            <person name="Zhu J.K."/>
            <person name="Oliver M.J."/>
            <person name="He Y."/>
        </authorList>
    </citation>
    <scope>NUCLEOTIDE SEQUENCE [LARGE SCALE GENOMIC DNA]</scope>
    <source>
        <strain evidence="3">cv. XS01</strain>
    </source>
</reference>
<protein>
    <submittedName>
        <fullName evidence="2">ABC transporter C family member 10-like</fullName>
    </submittedName>
</protein>